<evidence type="ECO:0000256" key="1">
    <source>
        <dbReference type="SAM" id="MobiDB-lite"/>
    </source>
</evidence>
<dbReference type="Proteomes" id="UP000824128">
    <property type="component" value="Unassembled WGS sequence"/>
</dbReference>
<evidence type="ECO:0000313" key="3">
    <source>
        <dbReference type="Proteomes" id="UP000824128"/>
    </source>
</evidence>
<reference evidence="2" key="1">
    <citation type="submission" date="2020-10" db="EMBL/GenBank/DDBJ databases">
        <authorList>
            <person name="Gilroy R."/>
        </authorList>
    </citation>
    <scope>NUCLEOTIDE SEQUENCE</scope>
    <source>
        <strain evidence="2">ChiGjej2B2-16831</strain>
    </source>
</reference>
<accession>A0A9D1SSH6</accession>
<dbReference type="EMBL" id="DVNZ01000007">
    <property type="protein sequence ID" value="HIU93549.1"/>
    <property type="molecule type" value="Genomic_DNA"/>
</dbReference>
<sequence length="86" mass="9456">MNEKPAYADGAAAATGYAQGQSPENRVVVDNMVDNVDNLPQKMWTIPLYTMHKSNRFTLCSSFGTPGCGVPFSFFLPFSFLSGERK</sequence>
<proteinExistence type="predicted"/>
<protein>
    <submittedName>
        <fullName evidence="2">Uncharacterized protein</fullName>
    </submittedName>
</protein>
<evidence type="ECO:0000313" key="2">
    <source>
        <dbReference type="EMBL" id="HIU93549.1"/>
    </source>
</evidence>
<gene>
    <name evidence="2" type="ORF">IAD24_00175</name>
</gene>
<reference evidence="2" key="2">
    <citation type="journal article" date="2021" name="PeerJ">
        <title>Extensive microbial diversity within the chicken gut microbiome revealed by metagenomics and culture.</title>
        <authorList>
            <person name="Gilroy R."/>
            <person name="Ravi A."/>
            <person name="Getino M."/>
            <person name="Pursley I."/>
            <person name="Horton D.L."/>
            <person name="Alikhan N.F."/>
            <person name="Baker D."/>
            <person name="Gharbi K."/>
            <person name="Hall N."/>
            <person name="Watson M."/>
            <person name="Adriaenssens E.M."/>
            <person name="Foster-Nyarko E."/>
            <person name="Jarju S."/>
            <person name="Secka A."/>
            <person name="Antonio M."/>
            <person name="Oren A."/>
            <person name="Chaudhuri R.R."/>
            <person name="La Ragione R."/>
            <person name="Hildebrand F."/>
            <person name="Pallen M.J."/>
        </authorList>
    </citation>
    <scope>NUCLEOTIDE SEQUENCE</scope>
    <source>
        <strain evidence="2">ChiGjej2B2-16831</strain>
    </source>
</reference>
<comment type="caution">
    <text evidence="2">The sequence shown here is derived from an EMBL/GenBank/DDBJ whole genome shotgun (WGS) entry which is preliminary data.</text>
</comment>
<feature type="compositionally biased region" description="Low complexity" evidence="1">
    <location>
        <begin position="7"/>
        <end position="18"/>
    </location>
</feature>
<organism evidence="2 3">
    <name type="scientific">Candidatus Aphodomorpha intestinavium</name>
    <dbReference type="NCBI Taxonomy" id="2840672"/>
    <lineage>
        <taxon>Bacteria</taxon>
        <taxon>Bacillati</taxon>
        <taxon>Bacillota</taxon>
        <taxon>Clostridia</taxon>
        <taxon>Eubacteriales</taxon>
        <taxon>Candidatus Aphodomorpha</taxon>
    </lineage>
</organism>
<feature type="non-terminal residue" evidence="2">
    <location>
        <position position="86"/>
    </location>
</feature>
<feature type="region of interest" description="Disordered" evidence="1">
    <location>
        <begin position="1"/>
        <end position="21"/>
    </location>
</feature>
<dbReference type="AlphaFoldDB" id="A0A9D1SSH6"/>
<name>A0A9D1SSH6_9FIRM</name>